<sequence>MKYNLCIFILYCIRPSTLSQQSGLQQAIANR</sequence>
<evidence type="ECO:0000313" key="2">
    <source>
        <dbReference type="Proteomes" id="UP000001036"/>
    </source>
</evidence>
<reference evidence="1 2" key="1">
    <citation type="journal article" date="2008" name="J. Bacteriol.">
        <title>Insights into plant cell wall degradation from the genome sequence of the soil bacterium Cellvibrio japonicus.</title>
        <authorList>
            <person name="Deboy R.T."/>
            <person name="Mongodin E.F."/>
            <person name="Fouts D.E."/>
            <person name="Tailford L.E."/>
            <person name="Khouri H."/>
            <person name="Emerson J.B."/>
            <person name="Mohamoud Y."/>
            <person name="Watkins K."/>
            <person name="Henrissat B."/>
            <person name="Gilbert H.J."/>
            <person name="Nelson K.E."/>
        </authorList>
    </citation>
    <scope>NUCLEOTIDE SEQUENCE [LARGE SCALE GENOMIC DNA]</scope>
    <source>
        <strain evidence="1 2">Ueda107</strain>
    </source>
</reference>
<name>B3PC69_CELJU</name>
<evidence type="ECO:0000313" key="1">
    <source>
        <dbReference type="EMBL" id="ACE82945.1"/>
    </source>
</evidence>
<protein>
    <submittedName>
        <fullName evidence="1">Uncharacterized protein</fullName>
    </submittedName>
</protein>
<dbReference type="KEGG" id="cja:CJA_2883"/>
<dbReference type="EMBL" id="CP000934">
    <property type="protein sequence ID" value="ACE82945.1"/>
    <property type="molecule type" value="Genomic_DNA"/>
</dbReference>
<dbReference type="HOGENOM" id="CLU_3395735_0_0_6"/>
<proteinExistence type="predicted"/>
<organism evidence="1 2">
    <name type="scientific">Cellvibrio japonicus (strain Ueda107)</name>
    <name type="common">Pseudomonas fluorescens subsp. cellulosa</name>
    <dbReference type="NCBI Taxonomy" id="498211"/>
    <lineage>
        <taxon>Bacteria</taxon>
        <taxon>Pseudomonadati</taxon>
        <taxon>Pseudomonadota</taxon>
        <taxon>Gammaproteobacteria</taxon>
        <taxon>Cellvibrionales</taxon>
        <taxon>Cellvibrionaceae</taxon>
        <taxon>Cellvibrio</taxon>
    </lineage>
</organism>
<dbReference type="Proteomes" id="UP000001036">
    <property type="component" value="Chromosome"/>
</dbReference>
<dbReference type="AlphaFoldDB" id="B3PC69"/>
<keyword evidence="2" id="KW-1185">Reference proteome</keyword>
<gene>
    <name evidence="1" type="ordered locus">CJA_2883</name>
</gene>
<accession>B3PC69</accession>